<dbReference type="InterPro" id="IPR012394">
    <property type="entry name" value="Aldehyde_DH_NAD(P)"/>
</dbReference>
<sequence>MEEYSSTSDVDEAYSTLFATFATGRTKALDWRRWQLKQCWWMLEDNEERIIAALKQDLNRHALESMAAEIYTLKSDVQDHLKNLDEWTSTKRINSGFVMGCLGNARLRKQPLGVALIIGAWNFPLLLLLQPMIAAVAAGCCIMLKPSELSIHSQRLLQELVPRYLDQQAVKLVTAGPQQMSYILEKRFNQIFFTGSSKVARFITAAAAKHLTPTVLELGGQGPCIVSKLADIDFAAKRITCAKFTNAGQICLSVNHVFAEPEIVDQPIERMSYWNAQYLREGCQDMCRIINDRHFDRLSDLLSRTSGKIAYGGEHDKSTKFFHPTIVRDVEMDDSLLSEELFGPICPVIACSVSEAVDRTNKLPTPLALYIFSTDQAVTDKIIANTLSGGVTINNVFFHANLHNAPFGGVGESGYGAYHGKYGVDCFSHQRAVVAPPSWLDRFMSFTYPPYKTESTKYLTVKNSMGFKRGKTKEE</sequence>
<keyword evidence="6" id="KW-0472">Membrane</keyword>
<dbReference type="FunFam" id="3.40.605.10:FF:000004">
    <property type="entry name" value="Aldehyde dehydrogenase"/>
    <property type="match status" value="1"/>
</dbReference>
<dbReference type="AlphaFoldDB" id="A0A0D2ID70"/>
<evidence type="ECO:0000256" key="6">
    <source>
        <dbReference type="SAM" id="Phobius"/>
    </source>
</evidence>
<feature type="active site" evidence="5">
    <location>
        <position position="217"/>
    </location>
</feature>
<dbReference type="GO" id="GO:0006081">
    <property type="term" value="P:aldehyde metabolic process"/>
    <property type="evidence" value="ECO:0007669"/>
    <property type="project" value="InterPro"/>
</dbReference>
<dbReference type="PANTHER" id="PTHR43570:SF16">
    <property type="entry name" value="ALDEHYDE DEHYDROGENASE TYPE III, ISOFORM Q"/>
    <property type="match status" value="1"/>
</dbReference>
<dbReference type="STRING" id="1442369.A0A0D2ID70"/>
<evidence type="ECO:0000256" key="4">
    <source>
        <dbReference type="PIRNR" id="PIRNR036492"/>
    </source>
</evidence>
<evidence type="ECO:0000256" key="3">
    <source>
        <dbReference type="ARBA" id="ARBA00023002"/>
    </source>
</evidence>
<keyword evidence="9" id="KW-1185">Reference proteome</keyword>
<evidence type="ECO:0000256" key="5">
    <source>
        <dbReference type="PIRSR" id="PIRSR036492-1"/>
    </source>
</evidence>
<feature type="domain" description="Aldehyde dehydrogenase" evidence="7">
    <location>
        <begin position="6"/>
        <end position="433"/>
    </location>
</feature>
<dbReference type="Pfam" id="PF00171">
    <property type="entry name" value="Aldedh"/>
    <property type="match status" value="1"/>
</dbReference>
<evidence type="ECO:0000256" key="1">
    <source>
        <dbReference type="ARBA" id="ARBA00009986"/>
    </source>
</evidence>
<dbReference type="OrthoDB" id="440325at2759"/>
<evidence type="ECO:0000313" key="8">
    <source>
        <dbReference type="EMBL" id="KIX01176.1"/>
    </source>
</evidence>
<reference evidence="8 9" key="1">
    <citation type="submission" date="2015-01" db="EMBL/GenBank/DDBJ databases">
        <title>The Genome Sequence of Rhinocladiella mackenzie CBS 650.93.</title>
        <authorList>
            <consortium name="The Broad Institute Genomics Platform"/>
            <person name="Cuomo C."/>
            <person name="de Hoog S."/>
            <person name="Gorbushina A."/>
            <person name="Stielow B."/>
            <person name="Teixiera M."/>
            <person name="Abouelleil A."/>
            <person name="Chapman S.B."/>
            <person name="Priest M."/>
            <person name="Young S.K."/>
            <person name="Wortman J."/>
            <person name="Nusbaum C."/>
            <person name="Birren B."/>
        </authorList>
    </citation>
    <scope>NUCLEOTIDE SEQUENCE [LARGE SCALE GENOMIC DNA]</scope>
    <source>
        <strain evidence="8 9">CBS 650.93</strain>
    </source>
</reference>
<dbReference type="Gene3D" id="3.40.309.10">
    <property type="entry name" value="Aldehyde Dehydrogenase, Chain A, domain 2"/>
    <property type="match status" value="1"/>
</dbReference>
<dbReference type="GO" id="GO:0004029">
    <property type="term" value="F:aldehyde dehydrogenase (NAD+) activity"/>
    <property type="evidence" value="ECO:0007669"/>
    <property type="project" value="TreeGrafter"/>
</dbReference>
<dbReference type="SUPFAM" id="SSF53720">
    <property type="entry name" value="ALDH-like"/>
    <property type="match status" value="1"/>
</dbReference>
<accession>A0A0D2ID70</accession>
<keyword evidence="6" id="KW-1133">Transmembrane helix</keyword>
<protein>
    <recommendedName>
        <fullName evidence="4">Aldehyde dehydrogenase</fullName>
    </recommendedName>
</protein>
<keyword evidence="2" id="KW-0125">Carotenoid biosynthesis</keyword>
<dbReference type="PANTHER" id="PTHR43570">
    <property type="entry name" value="ALDEHYDE DEHYDROGENASE"/>
    <property type="match status" value="1"/>
</dbReference>
<dbReference type="InterPro" id="IPR016162">
    <property type="entry name" value="Ald_DH_N"/>
</dbReference>
<keyword evidence="6" id="KW-0812">Transmembrane</keyword>
<dbReference type="GO" id="GO:0005737">
    <property type="term" value="C:cytoplasm"/>
    <property type="evidence" value="ECO:0007669"/>
    <property type="project" value="TreeGrafter"/>
</dbReference>
<organism evidence="8 9">
    <name type="scientific">Rhinocladiella mackenziei CBS 650.93</name>
    <dbReference type="NCBI Taxonomy" id="1442369"/>
    <lineage>
        <taxon>Eukaryota</taxon>
        <taxon>Fungi</taxon>
        <taxon>Dikarya</taxon>
        <taxon>Ascomycota</taxon>
        <taxon>Pezizomycotina</taxon>
        <taxon>Eurotiomycetes</taxon>
        <taxon>Chaetothyriomycetidae</taxon>
        <taxon>Chaetothyriales</taxon>
        <taxon>Herpotrichiellaceae</taxon>
        <taxon>Rhinocladiella</taxon>
    </lineage>
</organism>
<feature type="active site" evidence="5">
    <location>
        <position position="251"/>
    </location>
</feature>
<dbReference type="VEuPathDB" id="FungiDB:Z518_08901"/>
<name>A0A0D2ID70_9EURO</name>
<comment type="similarity">
    <text evidence="1 4">Belongs to the aldehyde dehydrogenase family.</text>
</comment>
<proteinExistence type="inferred from homology"/>
<keyword evidence="3 4" id="KW-0560">Oxidoreductase</keyword>
<feature type="transmembrane region" description="Helical" evidence="6">
    <location>
        <begin position="112"/>
        <end position="138"/>
    </location>
</feature>
<dbReference type="Gene3D" id="3.40.605.10">
    <property type="entry name" value="Aldehyde Dehydrogenase, Chain A, domain 1"/>
    <property type="match status" value="1"/>
</dbReference>
<dbReference type="EMBL" id="KN847481">
    <property type="protein sequence ID" value="KIX01176.1"/>
    <property type="molecule type" value="Genomic_DNA"/>
</dbReference>
<dbReference type="PIRSF" id="PIRSF036492">
    <property type="entry name" value="ALDH"/>
    <property type="match status" value="1"/>
</dbReference>
<dbReference type="RefSeq" id="XP_013268312.1">
    <property type="nucleotide sequence ID" value="XM_013412858.1"/>
</dbReference>
<dbReference type="CDD" id="cd07135">
    <property type="entry name" value="ALDH_F14-YMR110C"/>
    <property type="match status" value="1"/>
</dbReference>
<dbReference type="InterPro" id="IPR016163">
    <property type="entry name" value="Ald_DH_C"/>
</dbReference>
<evidence type="ECO:0000313" key="9">
    <source>
        <dbReference type="Proteomes" id="UP000053617"/>
    </source>
</evidence>
<dbReference type="InterPro" id="IPR016161">
    <property type="entry name" value="Ald_DH/histidinol_DH"/>
</dbReference>
<evidence type="ECO:0000259" key="7">
    <source>
        <dbReference type="Pfam" id="PF00171"/>
    </source>
</evidence>
<evidence type="ECO:0000256" key="2">
    <source>
        <dbReference type="ARBA" id="ARBA00022746"/>
    </source>
</evidence>
<dbReference type="InterPro" id="IPR015590">
    <property type="entry name" value="Aldehyde_DH_dom"/>
</dbReference>
<dbReference type="GeneID" id="25296972"/>
<gene>
    <name evidence="8" type="ORF">Z518_08901</name>
</gene>
<dbReference type="GO" id="GO:0016117">
    <property type="term" value="P:carotenoid biosynthetic process"/>
    <property type="evidence" value="ECO:0007669"/>
    <property type="project" value="UniProtKB-KW"/>
</dbReference>
<dbReference type="Proteomes" id="UP000053617">
    <property type="component" value="Unassembled WGS sequence"/>
</dbReference>
<dbReference type="HOGENOM" id="CLU_005391_3_1_1"/>